<name>A0ABQ4I351_9ACTN</name>
<dbReference type="EMBL" id="BOOZ01000049">
    <property type="protein sequence ID" value="GIJ12339.1"/>
    <property type="molecule type" value="Genomic_DNA"/>
</dbReference>
<evidence type="ECO:0000313" key="3">
    <source>
        <dbReference type="Proteomes" id="UP000647017"/>
    </source>
</evidence>
<feature type="domain" description="HTH cro/C1-type" evidence="1">
    <location>
        <begin position="10"/>
        <end position="62"/>
    </location>
</feature>
<evidence type="ECO:0000259" key="1">
    <source>
        <dbReference type="PROSITE" id="PS50943"/>
    </source>
</evidence>
<dbReference type="Proteomes" id="UP000647017">
    <property type="component" value="Unassembled WGS sequence"/>
</dbReference>
<dbReference type="Pfam" id="PF13560">
    <property type="entry name" value="HTH_31"/>
    <property type="match status" value="1"/>
</dbReference>
<sequence length="405" mass="43620">MDGETFGQVLRRLRQERRLSLRKLQVLTSYDFTYLGQVERGEKPGSMELAEVCDRALGVDGLLVKTYGRVSAALTRPGSQEDEMRRRTAIKAMAASPLAFVDQAGAVPELQVSRLERSAEVYRHLYHGSGKPGDLLSLARDHLETAVDVMRQLPDGGLKRRVLRTRSEVATLAGRLTFFDLQRPADARGYFGLAHEAAIQVGDDLLAAAALGHLAFVPAAEHNTSAAISYLAGAADHAQRSGVPVVQSWIAAVESEVLGTANAAGTLRALDQAAARLSRPADAAPPAWFDYYSADRLDGFRGRALLQLGRPEEARSALTAALRGLGPVAVKQKAVFLIDIASSYLSDQPQLDQACDLAGDAAAMLAMAGYATASTRLQEFRTRLRPWDDATVVADLDERLGALTA</sequence>
<proteinExistence type="predicted"/>
<protein>
    <recommendedName>
        <fullName evidence="1">HTH cro/C1-type domain-containing protein</fullName>
    </recommendedName>
</protein>
<organism evidence="2 3">
    <name type="scientific">Micromonospora andamanensis</name>
    <dbReference type="NCBI Taxonomy" id="1287068"/>
    <lineage>
        <taxon>Bacteria</taxon>
        <taxon>Bacillati</taxon>
        <taxon>Actinomycetota</taxon>
        <taxon>Actinomycetes</taxon>
        <taxon>Micromonosporales</taxon>
        <taxon>Micromonosporaceae</taxon>
        <taxon>Micromonospora</taxon>
    </lineage>
</organism>
<gene>
    <name evidence="2" type="ORF">Van01_55530</name>
</gene>
<comment type="caution">
    <text evidence="2">The sequence shown here is derived from an EMBL/GenBank/DDBJ whole genome shotgun (WGS) entry which is preliminary data.</text>
</comment>
<dbReference type="Gene3D" id="1.10.260.40">
    <property type="entry name" value="lambda repressor-like DNA-binding domains"/>
    <property type="match status" value="1"/>
</dbReference>
<evidence type="ECO:0000313" key="2">
    <source>
        <dbReference type="EMBL" id="GIJ12339.1"/>
    </source>
</evidence>
<dbReference type="InterPro" id="IPR010982">
    <property type="entry name" value="Lambda_DNA-bd_dom_sf"/>
</dbReference>
<dbReference type="RefSeq" id="WP_308442429.1">
    <property type="nucleotide sequence ID" value="NZ_BOOZ01000049.1"/>
</dbReference>
<dbReference type="SMART" id="SM00530">
    <property type="entry name" value="HTH_XRE"/>
    <property type="match status" value="1"/>
</dbReference>
<dbReference type="InterPro" id="IPR011990">
    <property type="entry name" value="TPR-like_helical_dom_sf"/>
</dbReference>
<accession>A0ABQ4I351</accession>
<dbReference type="SUPFAM" id="SSF47413">
    <property type="entry name" value="lambda repressor-like DNA-binding domains"/>
    <property type="match status" value="1"/>
</dbReference>
<dbReference type="SUPFAM" id="SSF48452">
    <property type="entry name" value="TPR-like"/>
    <property type="match status" value="1"/>
</dbReference>
<reference evidence="2 3" key="1">
    <citation type="submission" date="2021-01" db="EMBL/GenBank/DDBJ databases">
        <title>Whole genome shotgun sequence of Verrucosispora andamanensis NBRC 109075.</title>
        <authorList>
            <person name="Komaki H."/>
            <person name="Tamura T."/>
        </authorList>
    </citation>
    <scope>NUCLEOTIDE SEQUENCE [LARGE SCALE GENOMIC DNA]</scope>
    <source>
        <strain evidence="2 3">NBRC 109075</strain>
    </source>
</reference>
<keyword evidence="3" id="KW-1185">Reference proteome</keyword>
<dbReference type="InterPro" id="IPR001387">
    <property type="entry name" value="Cro/C1-type_HTH"/>
</dbReference>
<dbReference type="PROSITE" id="PS50943">
    <property type="entry name" value="HTH_CROC1"/>
    <property type="match status" value="1"/>
</dbReference>